<dbReference type="Pfam" id="PF08447">
    <property type="entry name" value="PAS_3"/>
    <property type="match status" value="2"/>
</dbReference>
<dbReference type="SUPFAM" id="SSF55785">
    <property type="entry name" value="PYP-like sensor domain (PAS domain)"/>
    <property type="match status" value="2"/>
</dbReference>
<dbReference type="GO" id="GO:0005886">
    <property type="term" value="C:plasma membrane"/>
    <property type="evidence" value="ECO:0007669"/>
    <property type="project" value="TreeGrafter"/>
</dbReference>
<dbReference type="Pfam" id="PF13185">
    <property type="entry name" value="GAF_2"/>
    <property type="match status" value="1"/>
</dbReference>
<dbReference type="EC" id="2.7.7.65" evidence="2"/>
<feature type="domain" description="PAS" evidence="4">
    <location>
        <begin position="183"/>
        <end position="240"/>
    </location>
</feature>
<feature type="domain" description="GGDEF" evidence="6">
    <location>
        <begin position="641"/>
        <end position="773"/>
    </location>
</feature>
<dbReference type="STRING" id="435908.IDSA_00045"/>
<dbReference type="Gene3D" id="3.30.450.40">
    <property type="match status" value="2"/>
</dbReference>
<organism evidence="7 8">
    <name type="scientific">Pseudidiomarina salinarum</name>
    <dbReference type="NCBI Taxonomy" id="435908"/>
    <lineage>
        <taxon>Bacteria</taxon>
        <taxon>Pseudomonadati</taxon>
        <taxon>Pseudomonadota</taxon>
        <taxon>Gammaproteobacteria</taxon>
        <taxon>Alteromonadales</taxon>
        <taxon>Idiomarinaceae</taxon>
        <taxon>Pseudidiomarina</taxon>
    </lineage>
</organism>
<comment type="catalytic activity">
    <reaction evidence="3">
        <text>2 GTP = 3',3'-c-di-GMP + 2 diphosphate</text>
        <dbReference type="Rhea" id="RHEA:24898"/>
        <dbReference type="ChEBI" id="CHEBI:33019"/>
        <dbReference type="ChEBI" id="CHEBI:37565"/>
        <dbReference type="ChEBI" id="CHEBI:58805"/>
        <dbReference type="EC" id="2.7.7.65"/>
    </reaction>
</comment>
<dbReference type="InterPro" id="IPR001610">
    <property type="entry name" value="PAC"/>
</dbReference>
<dbReference type="InterPro" id="IPR050469">
    <property type="entry name" value="Diguanylate_Cyclase"/>
</dbReference>
<feature type="domain" description="PAC" evidence="5">
    <location>
        <begin position="371"/>
        <end position="424"/>
    </location>
</feature>
<dbReference type="SMART" id="SM00065">
    <property type="entry name" value="GAF"/>
    <property type="match status" value="1"/>
</dbReference>
<dbReference type="GO" id="GO:1902201">
    <property type="term" value="P:negative regulation of bacterial-type flagellum-dependent cell motility"/>
    <property type="evidence" value="ECO:0007669"/>
    <property type="project" value="TreeGrafter"/>
</dbReference>
<dbReference type="RefSeq" id="WP_051985956.1">
    <property type="nucleotide sequence ID" value="NZ_JPER01000001.1"/>
</dbReference>
<dbReference type="PROSITE" id="PS50112">
    <property type="entry name" value="PAS"/>
    <property type="match status" value="1"/>
</dbReference>
<dbReference type="eggNOG" id="COG2205">
    <property type="taxonomic scope" value="Bacteria"/>
</dbReference>
<evidence type="ECO:0000256" key="1">
    <source>
        <dbReference type="ARBA" id="ARBA00001946"/>
    </source>
</evidence>
<dbReference type="CDD" id="cd01949">
    <property type="entry name" value="GGDEF"/>
    <property type="match status" value="1"/>
</dbReference>
<reference evidence="7 8" key="1">
    <citation type="submission" date="2014-06" db="EMBL/GenBank/DDBJ databases">
        <title>The draft genome sequence of Idiomarina salinarum ISL-52.</title>
        <authorList>
            <person name="Du J."/>
            <person name="Shao Z."/>
        </authorList>
    </citation>
    <scope>NUCLEOTIDE SEQUENCE [LARGE SCALE GENOMIC DNA]</scope>
    <source>
        <strain evidence="7 8">ISL-52</strain>
    </source>
</reference>
<dbReference type="InterPro" id="IPR003018">
    <property type="entry name" value="GAF"/>
</dbReference>
<gene>
    <name evidence="7" type="ORF">IDSA_00045</name>
</gene>
<dbReference type="OrthoDB" id="5620448at2"/>
<name>A0A094IU09_9GAMM</name>
<dbReference type="GO" id="GO:0052621">
    <property type="term" value="F:diguanylate cyclase activity"/>
    <property type="evidence" value="ECO:0007669"/>
    <property type="project" value="UniProtKB-EC"/>
</dbReference>
<keyword evidence="8" id="KW-1185">Reference proteome</keyword>
<comment type="caution">
    <text evidence="7">The sequence shown here is derived from an EMBL/GenBank/DDBJ whole genome shotgun (WGS) entry which is preliminary data.</text>
</comment>
<dbReference type="CDD" id="cd00130">
    <property type="entry name" value="PAS"/>
    <property type="match status" value="2"/>
</dbReference>
<evidence type="ECO:0000256" key="3">
    <source>
        <dbReference type="ARBA" id="ARBA00034247"/>
    </source>
</evidence>
<dbReference type="AlphaFoldDB" id="A0A094IU09"/>
<dbReference type="InterPro" id="IPR035965">
    <property type="entry name" value="PAS-like_dom_sf"/>
</dbReference>
<dbReference type="Gene3D" id="3.30.450.20">
    <property type="entry name" value="PAS domain"/>
    <property type="match status" value="2"/>
</dbReference>
<dbReference type="FunFam" id="3.30.70.270:FF:000001">
    <property type="entry name" value="Diguanylate cyclase domain protein"/>
    <property type="match status" value="1"/>
</dbReference>
<dbReference type="InterPro" id="IPR000160">
    <property type="entry name" value="GGDEF_dom"/>
</dbReference>
<feature type="domain" description="PAC" evidence="5">
    <location>
        <begin position="244"/>
        <end position="296"/>
    </location>
</feature>
<evidence type="ECO:0000313" key="8">
    <source>
        <dbReference type="Proteomes" id="UP000054363"/>
    </source>
</evidence>
<evidence type="ECO:0000259" key="5">
    <source>
        <dbReference type="PROSITE" id="PS50113"/>
    </source>
</evidence>
<dbReference type="Pfam" id="PF00990">
    <property type="entry name" value="GGDEF"/>
    <property type="match status" value="1"/>
</dbReference>
<dbReference type="SUPFAM" id="SSF55781">
    <property type="entry name" value="GAF domain-like"/>
    <property type="match status" value="2"/>
</dbReference>
<protein>
    <recommendedName>
        <fullName evidence="2">diguanylate cyclase</fullName>
        <ecNumber evidence="2">2.7.7.65</ecNumber>
    </recommendedName>
</protein>
<dbReference type="NCBIfam" id="TIGR00229">
    <property type="entry name" value="sensory_box"/>
    <property type="match status" value="2"/>
</dbReference>
<comment type="cofactor">
    <cofactor evidence="1">
        <name>Mg(2+)</name>
        <dbReference type="ChEBI" id="CHEBI:18420"/>
    </cofactor>
</comment>
<dbReference type="eggNOG" id="COG3706">
    <property type="taxonomic scope" value="Bacteria"/>
</dbReference>
<dbReference type="SMART" id="SM00086">
    <property type="entry name" value="PAC"/>
    <property type="match status" value="2"/>
</dbReference>
<sequence>MKPAPIPANEQERLAVLHELEILDTETDEILDEITAFARELFGVDAALITLVDEKRQWFKAKIGFGEAETPRDVSFCGHVVASGETTVIENAALDQRFTDNPYVTADGGVRFYAGAPLTVQNEFHLGTLCLIDSAPRTFSNDQQRLLEMLAKWITSEITARHERKNWQAERDILARGPVATVVWQVEPEVHLIYVAENSQRILGYPSEHLLDPDVRYESIVHPDDRDELLERMHKLIDGKEDYLEMDYRVLTPAGDLRWVHHFARADIDASGVLLRVRGYLLDDTKRKALELELREANQSFDLALTAGELSTWDWNLETNRIKVSHTWIELLGFERHFDQDADWRELVHPDDQAVAREKLKEHLKGLKERFETNFRLRRADGEYIWLHSVGRVIERDQDGRAVRVVGIHRDISTEVRNERQRRQQNKVLELVSTVQHEFLLVKNFSEVCDIALPELMSLTESETGFIGELRASARESNMLLVQGLRNNTDKESQADRQRLVEQGLEIELQGSAIERVLREGKPEICYGEVCNEQAQFTPAIMPSLHNAFLLPIYFRGEVVGCMVLGNRPNGYEQSLLTLLEPILNTLGTLMHMRRVDEERQSAVEELRRMATIDELTGVVNRRVFLEVCSQRFDEQQRYDVPVSLAVIDLDFFKRINDTYGHAAGDEVLRQFTDIAESKLREPDLLGRMGGEEFAILFPYTSEADAFQATERIRQAIAEHPLSLDGEDINLTISAGVAQLRAGDTDVDRWIARADAALYEAKDSGRNRSVVAK</sequence>
<dbReference type="SMART" id="SM00091">
    <property type="entry name" value="PAS"/>
    <property type="match status" value="2"/>
</dbReference>
<evidence type="ECO:0000313" key="7">
    <source>
        <dbReference type="EMBL" id="KFZ31165.1"/>
    </source>
</evidence>
<dbReference type="InterPro" id="IPR013655">
    <property type="entry name" value="PAS_fold_3"/>
</dbReference>
<dbReference type="InterPro" id="IPR029016">
    <property type="entry name" value="GAF-like_dom_sf"/>
</dbReference>
<dbReference type="Proteomes" id="UP000054363">
    <property type="component" value="Unassembled WGS sequence"/>
</dbReference>
<dbReference type="PANTHER" id="PTHR45138:SF9">
    <property type="entry name" value="DIGUANYLATE CYCLASE DGCM-RELATED"/>
    <property type="match status" value="1"/>
</dbReference>
<dbReference type="NCBIfam" id="TIGR00254">
    <property type="entry name" value="GGDEF"/>
    <property type="match status" value="1"/>
</dbReference>
<dbReference type="Gene3D" id="3.30.70.270">
    <property type="match status" value="1"/>
</dbReference>
<dbReference type="SMART" id="SM00267">
    <property type="entry name" value="GGDEF"/>
    <property type="match status" value="1"/>
</dbReference>
<dbReference type="InterPro" id="IPR029787">
    <property type="entry name" value="Nucleotide_cyclase"/>
</dbReference>
<dbReference type="PROSITE" id="PS50113">
    <property type="entry name" value="PAC"/>
    <property type="match status" value="2"/>
</dbReference>
<dbReference type="InterPro" id="IPR000014">
    <property type="entry name" value="PAS"/>
</dbReference>
<dbReference type="InterPro" id="IPR043128">
    <property type="entry name" value="Rev_trsase/Diguanyl_cyclase"/>
</dbReference>
<accession>A0A094IU09</accession>
<dbReference type="PROSITE" id="PS50887">
    <property type="entry name" value="GGDEF"/>
    <property type="match status" value="1"/>
</dbReference>
<evidence type="ECO:0000259" key="4">
    <source>
        <dbReference type="PROSITE" id="PS50112"/>
    </source>
</evidence>
<dbReference type="EMBL" id="JPER01000001">
    <property type="protein sequence ID" value="KFZ31165.1"/>
    <property type="molecule type" value="Genomic_DNA"/>
</dbReference>
<dbReference type="SUPFAM" id="SSF55073">
    <property type="entry name" value="Nucleotide cyclase"/>
    <property type="match status" value="1"/>
</dbReference>
<dbReference type="PANTHER" id="PTHR45138">
    <property type="entry name" value="REGULATORY COMPONENTS OF SENSORY TRANSDUCTION SYSTEM"/>
    <property type="match status" value="1"/>
</dbReference>
<dbReference type="Pfam" id="PF01590">
    <property type="entry name" value="GAF"/>
    <property type="match status" value="1"/>
</dbReference>
<proteinExistence type="predicted"/>
<dbReference type="GO" id="GO:0043709">
    <property type="term" value="P:cell adhesion involved in single-species biofilm formation"/>
    <property type="evidence" value="ECO:0007669"/>
    <property type="project" value="TreeGrafter"/>
</dbReference>
<evidence type="ECO:0000259" key="6">
    <source>
        <dbReference type="PROSITE" id="PS50887"/>
    </source>
</evidence>
<dbReference type="InterPro" id="IPR000700">
    <property type="entry name" value="PAS-assoc_C"/>
</dbReference>
<evidence type="ECO:0000256" key="2">
    <source>
        <dbReference type="ARBA" id="ARBA00012528"/>
    </source>
</evidence>